<name>A0A0D2AD11_9EURO</name>
<dbReference type="OrthoDB" id="4157131at2759"/>
<dbReference type="HOGENOM" id="CLU_079403_0_0_1"/>
<dbReference type="GeneID" id="27350212"/>
<dbReference type="Gene3D" id="3.10.450.50">
    <property type="match status" value="1"/>
</dbReference>
<keyword evidence="3" id="KW-1185">Reference proteome</keyword>
<dbReference type="AlphaFoldDB" id="A0A0D2AD11"/>
<protein>
    <recommendedName>
        <fullName evidence="1">SnoaL-like domain-containing protein</fullName>
    </recommendedName>
</protein>
<proteinExistence type="predicted"/>
<evidence type="ECO:0000313" key="2">
    <source>
        <dbReference type="EMBL" id="KIW22752.1"/>
    </source>
</evidence>
<feature type="domain" description="SnoaL-like" evidence="1">
    <location>
        <begin position="57"/>
        <end position="221"/>
    </location>
</feature>
<evidence type="ECO:0000259" key="1">
    <source>
        <dbReference type="Pfam" id="PF13577"/>
    </source>
</evidence>
<sequence length="243" mass="27142">MPPRLALLAVQHPLCYSYSEPIAHTNGSQNGIKSGDPKPLSSLANPETIEDRVRYLYEHQQITNLLNEYAYVLDACMVDHAAAHKWAALFTEDCAVTYPFGSHRGRDGLAQWAMNAETRFYRMLKNLPAYSITQKVLLSRIAAKHLTPTRIQHSSSNVTISFTSENTAHARSALHAICGTDGDDIGKVFQEGGYYYWSFRREDQGQGQEQGQGRGKWRISYLFLDVNWTSGDSLGLNEPGAAD</sequence>
<dbReference type="Pfam" id="PF13577">
    <property type="entry name" value="SnoaL_4"/>
    <property type="match status" value="1"/>
</dbReference>
<dbReference type="EMBL" id="KN847046">
    <property type="protein sequence ID" value="KIW22752.1"/>
    <property type="molecule type" value="Genomic_DNA"/>
</dbReference>
<accession>A0A0D2AD11</accession>
<gene>
    <name evidence="2" type="ORF">PV07_11018</name>
</gene>
<dbReference type="VEuPathDB" id="FungiDB:PV07_11018"/>
<dbReference type="SUPFAM" id="SSF54427">
    <property type="entry name" value="NTF2-like"/>
    <property type="match status" value="1"/>
</dbReference>
<dbReference type="Proteomes" id="UP000054466">
    <property type="component" value="Unassembled WGS sequence"/>
</dbReference>
<dbReference type="InterPro" id="IPR032710">
    <property type="entry name" value="NTF2-like_dom_sf"/>
</dbReference>
<dbReference type="InterPro" id="IPR037401">
    <property type="entry name" value="SnoaL-like"/>
</dbReference>
<organism evidence="2 3">
    <name type="scientific">Cladophialophora immunda</name>
    <dbReference type="NCBI Taxonomy" id="569365"/>
    <lineage>
        <taxon>Eukaryota</taxon>
        <taxon>Fungi</taxon>
        <taxon>Dikarya</taxon>
        <taxon>Ascomycota</taxon>
        <taxon>Pezizomycotina</taxon>
        <taxon>Eurotiomycetes</taxon>
        <taxon>Chaetothyriomycetidae</taxon>
        <taxon>Chaetothyriales</taxon>
        <taxon>Herpotrichiellaceae</taxon>
        <taxon>Cladophialophora</taxon>
    </lineage>
</organism>
<reference evidence="2 3" key="1">
    <citation type="submission" date="2015-01" db="EMBL/GenBank/DDBJ databases">
        <title>The Genome Sequence of Cladophialophora immunda CBS83496.</title>
        <authorList>
            <consortium name="The Broad Institute Genomics Platform"/>
            <person name="Cuomo C."/>
            <person name="de Hoog S."/>
            <person name="Gorbushina A."/>
            <person name="Stielow B."/>
            <person name="Teixiera M."/>
            <person name="Abouelleil A."/>
            <person name="Chapman S.B."/>
            <person name="Priest M."/>
            <person name="Young S.K."/>
            <person name="Wortman J."/>
            <person name="Nusbaum C."/>
            <person name="Birren B."/>
        </authorList>
    </citation>
    <scope>NUCLEOTIDE SEQUENCE [LARGE SCALE GENOMIC DNA]</scope>
    <source>
        <strain evidence="2 3">CBS 83496</strain>
    </source>
</reference>
<dbReference type="RefSeq" id="XP_016242968.1">
    <property type="nucleotide sequence ID" value="XM_016398406.1"/>
</dbReference>
<evidence type="ECO:0000313" key="3">
    <source>
        <dbReference type="Proteomes" id="UP000054466"/>
    </source>
</evidence>